<keyword evidence="2 4" id="KW-0863">Zinc-finger</keyword>
<evidence type="ECO:0000259" key="6">
    <source>
        <dbReference type="PROSITE" id="PS51083"/>
    </source>
</evidence>
<feature type="domain" description="HIT-type" evidence="6">
    <location>
        <begin position="128"/>
        <end position="160"/>
    </location>
</feature>
<keyword evidence="3" id="KW-0862">Zinc</keyword>
<dbReference type="AlphaFoldDB" id="A0A8S4NMA8"/>
<dbReference type="GO" id="GO:0005634">
    <property type="term" value="C:nucleus"/>
    <property type="evidence" value="ECO:0007669"/>
    <property type="project" value="UniProtKB-ARBA"/>
</dbReference>
<dbReference type="PANTHER" id="PTHR13093">
    <property type="entry name" value="ZINC FINGER HIT DOMAIN CONTAINING PROTEIN 1"/>
    <property type="match status" value="1"/>
</dbReference>
<accession>A0A8S4NMA8</accession>
<keyword evidence="8" id="KW-1185">Reference proteome</keyword>
<protein>
    <recommendedName>
        <fullName evidence="6">HIT-type domain-containing protein</fullName>
    </recommendedName>
</protein>
<feature type="compositionally biased region" description="Basic residues" evidence="5">
    <location>
        <begin position="76"/>
        <end position="87"/>
    </location>
</feature>
<feature type="compositionally biased region" description="Basic and acidic residues" evidence="5">
    <location>
        <begin position="49"/>
        <end position="66"/>
    </location>
</feature>
<evidence type="ECO:0000256" key="4">
    <source>
        <dbReference type="PROSITE-ProRule" id="PRU00453"/>
    </source>
</evidence>
<feature type="region of interest" description="Disordered" evidence="5">
    <location>
        <begin position="1"/>
        <end position="20"/>
    </location>
</feature>
<name>A0A8S4NMA8_OWEFU</name>
<dbReference type="CDD" id="cd21437">
    <property type="entry name" value="zf-HIT_ZNHIT1_like"/>
    <property type="match status" value="1"/>
</dbReference>
<dbReference type="InterPro" id="IPR007529">
    <property type="entry name" value="Znf_HIT"/>
</dbReference>
<dbReference type="PROSITE" id="PS51083">
    <property type="entry name" value="ZF_HIT"/>
    <property type="match status" value="1"/>
</dbReference>
<evidence type="ECO:0000313" key="7">
    <source>
        <dbReference type="EMBL" id="CAH1781526.1"/>
    </source>
</evidence>
<dbReference type="Proteomes" id="UP000749559">
    <property type="component" value="Unassembled WGS sequence"/>
</dbReference>
<dbReference type="GO" id="GO:0008270">
    <property type="term" value="F:zinc ion binding"/>
    <property type="evidence" value="ECO:0007669"/>
    <property type="project" value="UniProtKB-UniRule"/>
</dbReference>
<evidence type="ECO:0000313" key="8">
    <source>
        <dbReference type="Proteomes" id="UP000749559"/>
    </source>
</evidence>
<dbReference type="OrthoDB" id="74807at2759"/>
<sequence>LSTSTMADKKERESGRIKDANLRRVLDVASRKRRQRKQLDALENDNFQDDPHADLKMSKKAPKFEESMGTETTTSKKQKRKSKSEHFKQRFRKTFAGLLEEEQMAQKEPQNYMTSCVPPSKFPERHFCAVCGFPSNYTCVQCGSRYCCIRCLGTHQDTRCMKWTA</sequence>
<keyword evidence="1" id="KW-0479">Metal-binding</keyword>
<reference evidence="7" key="1">
    <citation type="submission" date="2022-03" db="EMBL/GenBank/DDBJ databases">
        <authorList>
            <person name="Martin C."/>
        </authorList>
    </citation>
    <scope>NUCLEOTIDE SEQUENCE</scope>
</reference>
<evidence type="ECO:0000256" key="2">
    <source>
        <dbReference type="ARBA" id="ARBA00022771"/>
    </source>
</evidence>
<gene>
    <name evidence="7" type="ORF">OFUS_LOCUS8096</name>
</gene>
<dbReference type="EMBL" id="CAIIXF020000004">
    <property type="protein sequence ID" value="CAH1781526.1"/>
    <property type="molecule type" value="Genomic_DNA"/>
</dbReference>
<dbReference type="GO" id="GO:0006338">
    <property type="term" value="P:chromatin remodeling"/>
    <property type="evidence" value="ECO:0007669"/>
    <property type="project" value="InterPro"/>
</dbReference>
<dbReference type="Pfam" id="PF04438">
    <property type="entry name" value="zf-HIT"/>
    <property type="match status" value="1"/>
</dbReference>
<feature type="region of interest" description="Disordered" evidence="5">
    <location>
        <begin position="28"/>
        <end position="87"/>
    </location>
</feature>
<dbReference type="SUPFAM" id="SSF144232">
    <property type="entry name" value="HIT/MYND zinc finger-like"/>
    <property type="match status" value="1"/>
</dbReference>
<evidence type="ECO:0000256" key="1">
    <source>
        <dbReference type="ARBA" id="ARBA00022723"/>
    </source>
</evidence>
<evidence type="ECO:0000256" key="3">
    <source>
        <dbReference type="ARBA" id="ARBA00022833"/>
    </source>
</evidence>
<proteinExistence type="predicted"/>
<evidence type="ECO:0000256" key="5">
    <source>
        <dbReference type="SAM" id="MobiDB-lite"/>
    </source>
</evidence>
<comment type="caution">
    <text evidence="7">The sequence shown here is derived from an EMBL/GenBank/DDBJ whole genome shotgun (WGS) entry which is preliminary data.</text>
</comment>
<feature type="compositionally biased region" description="Basic and acidic residues" evidence="5">
    <location>
        <begin position="7"/>
        <end position="20"/>
    </location>
</feature>
<feature type="non-terminal residue" evidence="7">
    <location>
        <position position="165"/>
    </location>
</feature>
<organism evidence="7 8">
    <name type="scientific">Owenia fusiformis</name>
    <name type="common">Polychaete worm</name>
    <dbReference type="NCBI Taxonomy" id="6347"/>
    <lineage>
        <taxon>Eukaryota</taxon>
        <taxon>Metazoa</taxon>
        <taxon>Spiralia</taxon>
        <taxon>Lophotrochozoa</taxon>
        <taxon>Annelida</taxon>
        <taxon>Polychaeta</taxon>
        <taxon>Sedentaria</taxon>
        <taxon>Canalipalpata</taxon>
        <taxon>Sabellida</taxon>
        <taxon>Oweniida</taxon>
        <taxon>Oweniidae</taxon>
        <taxon>Owenia</taxon>
    </lineage>
</organism>
<dbReference type="InterPro" id="IPR039723">
    <property type="entry name" value="Vps71/ZNHIT1"/>
</dbReference>